<evidence type="ECO:0000313" key="2">
    <source>
        <dbReference type="Proteomes" id="UP000051621"/>
    </source>
</evidence>
<dbReference type="InterPro" id="IPR011235">
    <property type="entry name" value="MepB-like"/>
</dbReference>
<dbReference type="PIRSF" id="PIRSF032285">
    <property type="entry name" value="UCP032285"/>
    <property type="match status" value="1"/>
</dbReference>
<keyword evidence="2" id="KW-1185">Reference proteome</keyword>
<dbReference type="PATRIC" id="fig|1423731.3.peg.984"/>
<reference evidence="1 2" key="1">
    <citation type="journal article" date="2015" name="Genome Announc.">
        <title>Expanding the biotechnology potential of lactobacilli through comparative genomics of 213 strains and associated genera.</title>
        <authorList>
            <person name="Sun Z."/>
            <person name="Harris H.M."/>
            <person name="McCann A."/>
            <person name="Guo C."/>
            <person name="Argimon S."/>
            <person name="Zhang W."/>
            <person name="Yang X."/>
            <person name="Jeffery I.B."/>
            <person name="Cooney J.C."/>
            <person name="Kagawa T.F."/>
            <person name="Liu W."/>
            <person name="Song Y."/>
            <person name="Salvetti E."/>
            <person name="Wrobel A."/>
            <person name="Rasinkangas P."/>
            <person name="Parkhill J."/>
            <person name="Rea M.C."/>
            <person name="O'Sullivan O."/>
            <person name="Ritari J."/>
            <person name="Douillard F.P."/>
            <person name="Paul Ross R."/>
            <person name="Yang R."/>
            <person name="Briner A.E."/>
            <person name="Felis G.E."/>
            <person name="de Vos W.M."/>
            <person name="Barrangou R."/>
            <person name="Klaenhammer T.R."/>
            <person name="Caufield P.W."/>
            <person name="Cui Y."/>
            <person name="Zhang H."/>
            <person name="O'Toole P.W."/>
        </authorList>
    </citation>
    <scope>NUCLEOTIDE SEQUENCE [LARGE SCALE GENOMIC DNA]</scope>
    <source>
        <strain evidence="1 2">DSM 19910</strain>
    </source>
</reference>
<accession>A0A0R1M393</accession>
<dbReference type="RefSeq" id="WP_057743340.1">
    <property type="nucleotide sequence ID" value="NZ_AZEF01000016.1"/>
</dbReference>
<dbReference type="Gene3D" id="3.40.1350.140">
    <property type="entry name" value="MepB-like"/>
    <property type="match status" value="1"/>
</dbReference>
<organism evidence="1 2">
    <name type="scientific">Liquorilactobacillus capillatus DSM 19910</name>
    <dbReference type="NCBI Taxonomy" id="1423731"/>
    <lineage>
        <taxon>Bacteria</taxon>
        <taxon>Bacillati</taxon>
        <taxon>Bacillota</taxon>
        <taxon>Bacilli</taxon>
        <taxon>Lactobacillales</taxon>
        <taxon>Lactobacillaceae</taxon>
        <taxon>Liquorilactobacillus</taxon>
    </lineage>
</organism>
<proteinExistence type="predicted"/>
<evidence type="ECO:0000313" key="1">
    <source>
        <dbReference type="EMBL" id="KRL02193.1"/>
    </source>
</evidence>
<name>A0A0R1M393_9LACO</name>
<protein>
    <recommendedName>
        <fullName evidence="3">MepB protein</fullName>
    </recommendedName>
</protein>
<comment type="caution">
    <text evidence="1">The sequence shown here is derived from an EMBL/GenBank/DDBJ whole genome shotgun (WGS) entry which is preliminary data.</text>
</comment>
<gene>
    <name evidence="1" type="ORF">FC81_GL000958</name>
</gene>
<dbReference type="InterPro" id="IPR038231">
    <property type="entry name" value="MepB-like_sf"/>
</dbReference>
<sequence length="158" mass="18495">MTNINYDSITLLSSQFKIDNIEREPFNQDYEAVNFKSYELTYKSRRAKKTPLKSGYFLAVWQKDKQNKNEPFTINEVIDYLVVSIIDGSHIGYFTFPKLSLVRHRILTQDNVVGKMAFRVYPTWERSLNKTATSTQKWQTAYFTDLSSKVSLTSEKHT</sequence>
<dbReference type="STRING" id="1423731.FC81_GL000958"/>
<evidence type="ECO:0008006" key="3">
    <source>
        <dbReference type="Google" id="ProtNLM"/>
    </source>
</evidence>
<dbReference type="Proteomes" id="UP000051621">
    <property type="component" value="Unassembled WGS sequence"/>
</dbReference>
<dbReference type="Pfam" id="PF08877">
    <property type="entry name" value="MepB-like"/>
    <property type="match status" value="1"/>
</dbReference>
<dbReference type="EMBL" id="AZEF01000016">
    <property type="protein sequence ID" value="KRL02193.1"/>
    <property type="molecule type" value="Genomic_DNA"/>
</dbReference>
<dbReference type="AlphaFoldDB" id="A0A0R1M393"/>